<dbReference type="InterPro" id="IPR026843">
    <property type="entry name" value="SbcD_C"/>
</dbReference>
<name>A0A0F0M169_9MICO</name>
<proteinExistence type="inferred from homology"/>
<evidence type="ECO:0000256" key="4">
    <source>
        <dbReference type="ARBA" id="ARBA00022722"/>
    </source>
</evidence>
<dbReference type="InterPro" id="IPR004843">
    <property type="entry name" value="Calcineurin-like_PHP"/>
</dbReference>
<feature type="domain" description="Calcineurin-like phosphoesterase" evidence="8">
    <location>
        <begin position="51"/>
        <end position="267"/>
    </location>
</feature>
<evidence type="ECO:0000256" key="5">
    <source>
        <dbReference type="ARBA" id="ARBA00022801"/>
    </source>
</evidence>
<evidence type="ECO:0000256" key="3">
    <source>
        <dbReference type="ARBA" id="ARBA00013365"/>
    </source>
</evidence>
<dbReference type="GO" id="GO:0008408">
    <property type="term" value="F:3'-5' exonuclease activity"/>
    <property type="evidence" value="ECO:0007669"/>
    <property type="project" value="InterPro"/>
</dbReference>
<dbReference type="InterPro" id="IPR004593">
    <property type="entry name" value="SbcD"/>
</dbReference>
<dbReference type="Pfam" id="PF12320">
    <property type="entry name" value="SbcD_C"/>
    <property type="match status" value="1"/>
</dbReference>
<evidence type="ECO:0000256" key="1">
    <source>
        <dbReference type="ARBA" id="ARBA00010555"/>
    </source>
</evidence>
<evidence type="ECO:0000256" key="6">
    <source>
        <dbReference type="ARBA" id="ARBA00022839"/>
    </source>
</evidence>
<dbReference type="EMBL" id="JYIY01000034">
    <property type="protein sequence ID" value="KJL44888.1"/>
    <property type="molecule type" value="Genomic_DNA"/>
</dbReference>
<protein>
    <recommendedName>
        <fullName evidence="3 7">Nuclease SbcCD subunit D</fullName>
    </recommendedName>
</protein>
<dbReference type="InterPro" id="IPR029052">
    <property type="entry name" value="Metallo-depent_PP-like"/>
</dbReference>
<dbReference type="Pfam" id="PF00149">
    <property type="entry name" value="Metallophos"/>
    <property type="match status" value="1"/>
</dbReference>
<dbReference type="Proteomes" id="UP000033451">
    <property type="component" value="Unassembled WGS sequence"/>
</dbReference>
<dbReference type="NCBIfam" id="TIGR00619">
    <property type="entry name" value="sbcd"/>
    <property type="match status" value="1"/>
</dbReference>
<keyword evidence="11" id="KW-1185">Reference proteome</keyword>
<comment type="similarity">
    <text evidence="1 7">Belongs to the SbcD family.</text>
</comment>
<comment type="function">
    <text evidence="7">SbcCD cleaves DNA hairpin structures. These structures can inhibit DNA replication and are intermediates in certain DNA recombination reactions. The complex acts as a 3'-&gt;5' double strand exonuclease that can open hairpins. It also has a 5' single-strand endonuclease activity.</text>
</comment>
<dbReference type="Gene3D" id="3.60.21.10">
    <property type="match status" value="1"/>
</dbReference>
<organism evidence="10 11">
    <name type="scientific">Microbacterium ginsengisoli</name>
    <dbReference type="NCBI Taxonomy" id="400772"/>
    <lineage>
        <taxon>Bacteria</taxon>
        <taxon>Bacillati</taxon>
        <taxon>Actinomycetota</taxon>
        <taxon>Actinomycetes</taxon>
        <taxon>Micrococcales</taxon>
        <taxon>Microbacteriaceae</taxon>
        <taxon>Microbacterium</taxon>
    </lineage>
</organism>
<sequence>MPCVHFGGVGTVSQVAPDGVWDRPGRLRLRARHRVSGSPAVSERRRSVEVMRILHTSDWHLGRTFHGTSTLAAVETVLRAMIAQVREQRVDLVVVAGDVFDSVTPAAATYALLTETLLDLRDAGASVIVTSGNHDSAARLGFQAPLLREGIRVLTDPARLAEPVTVHDADGPVHVYGIPFLEPSLVRHLWPDIPTRTQHDVLGHAMSLVRDDLAQRGGRSILLSHCFAAGVDATPGVERDITQGGIDLVPLSVFDGPDYVALGHIHGRATLSERVRYSGAPLHYSFGERDKPRGAWLVDLDAAGLAAVTWLDLPVPRRLAVVRGTFDELLSDPRFDVDEDAWVSAEYTDAAPQPDPMRRLRERFPWCATVAHTPAGGRSGERTDYGARVRAARDDVQLVDSFLAHVRVGEGLSDDERAVLADVLAERSATEAAR</sequence>
<evidence type="ECO:0000313" key="11">
    <source>
        <dbReference type="Proteomes" id="UP000033451"/>
    </source>
</evidence>
<dbReference type="AlphaFoldDB" id="A0A0F0M169"/>
<comment type="caution">
    <text evidence="10">The sequence shown here is derived from an EMBL/GenBank/DDBJ whole genome shotgun (WGS) entry which is preliminary data.</text>
</comment>
<dbReference type="PANTHER" id="PTHR30337:SF0">
    <property type="entry name" value="NUCLEASE SBCCD SUBUNIT D"/>
    <property type="match status" value="1"/>
</dbReference>
<evidence type="ECO:0000256" key="2">
    <source>
        <dbReference type="ARBA" id="ARBA00011322"/>
    </source>
</evidence>
<accession>A0A0F0M169</accession>
<gene>
    <name evidence="7 10" type="primary">sbcD</name>
    <name evidence="10" type="ORF">RR49_00103</name>
</gene>
<dbReference type="PANTHER" id="PTHR30337">
    <property type="entry name" value="COMPONENT OF ATP-DEPENDENT DSDNA EXONUCLEASE"/>
    <property type="match status" value="1"/>
</dbReference>
<keyword evidence="4 7" id="KW-0540">Nuclease</keyword>
<comment type="subunit">
    <text evidence="2 7">Heterodimer of SbcC and SbcD.</text>
</comment>
<keyword evidence="7" id="KW-0235">DNA replication</keyword>
<reference evidence="10 11" key="1">
    <citation type="submission" date="2015-02" db="EMBL/GenBank/DDBJ databases">
        <title>Draft genome sequences of ten Microbacterium spp. with emphasis on heavy metal contaminated environments.</title>
        <authorList>
            <person name="Corretto E."/>
        </authorList>
    </citation>
    <scope>NUCLEOTIDE SEQUENCE [LARGE SCALE GENOMIC DNA]</scope>
    <source>
        <strain evidence="10 11">DSM 18659</strain>
    </source>
</reference>
<dbReference type="STRING" id="400772.RR49_00103"/>
<dbReference type="SUPFAM" id="SSF56300">
    <property type="entry name" value="Metallo-dependent phosphatases"/>
    <property type="match status" value="1"/>
</dbReference>
<dbReference type="GO" id="GO:0006310">
    <property type="term" value="P:DNA recombination"/>
    <property type="evidence" value="ECO:0007669"/>
    <property type="project" value="UniProtKB-KW"/>
</dbReference>
<dbReference type="InterPro" id="IPR050535">
    <property type="entry name" value="DNA_Repair-Maintenance_Comp"/>
</dbReference>
<keyword evidence="7" id="KW-0255">Endonuclease</keyword>
<evidence type="ECO:0000259" key="9">
    <source>
        <dbReference type="Pfam" id="PF12320"/>
    </source>
</evidence>
<dbReference type="PATRIC" id="fig|400772.4.peg.124"/>
<keyword evidence="6 7" id="KW-0269">Exonuclease</keyword>
<dbReference type="GO" id="GO:0004519">
    <property type="term" value="F:endonuclease activity"/>
    <property type="evidence" value="ECO:0007669"/>
    <property type="project" value="UniProtKB-KW"/>
</dbReference>
<evidence type="ECO:0000259" key="8">
    <source>
        <dbReference type="Pfam" id="PF00149"/>
    </source>
</evidence>
<evidence type="ECO:0000256" key="7">
    <source>
        <dbReference type="RuleBase" id="RU363069"/>
    </source>
</evidence>
<keyword evidence="7" id="KW-0233">DNA recombination</keyword>
<keyword evidence="5 7" id="KW-0378">Hydrolase</keyword>
<dbReference type="InterPro" id="IPR041796">
    <property type="entry name" value="Mre11_N"/>
</dbReference>
<evidence type="ECO:0000313" key="10">
    <source>
        <dbReference type="EMBL" id="KJL44888.1"/>
    </source>
</evidence>
<dbReference type="GO" id="GO:0006260">
    <property type="term" value="P:DNA replication"/>
    <property type="evidence" value="ECO:0007669"/>
    <property type="project" value="UniProtKB-KW"/>
</dbReference>
<dbReference type="CDD" id="cd00840">
    <property type="entry name" value="MPP_Mre11_N"/>
    <property type="match status" value="1"/>
</dbReference>
<feature type="domain" description="Nuclease SbcCD subunit D C-terminal" evidence="9">
    <location>
        <begin position="316"/>
        <end position="373"/>
    </location>
</feature>